<evidence type="ECO:0000256" key="5">
    <source>
        <dbReference type="ARBA" id="ARBA00022777"/>
    </source>
</evidence>
<organism evidence="11">
    <name type="scientific">Methanofollis liminatans</name>
    <dbReference type="NCBI Taxonomy" id="2201"/>
    <lineage>
        <taxon>Archaea</taxon>
        <taxon>Methanobacteriati</taxon>
        <taxon>Methanobacteriota</taxon>
        <taxon>Stenosarchaea group</taxon>
        <taxon>Methanomicrobia</taxon>
        <taxon>Methanomicrobiales</taxon>
        <taxon>Methanomicrobiaceae</taxon>
        <taxon>Methanofollis</taxon>
    </lineage>
</organism>
<evidence type="ECO:0000256" key="1">
    <source>
        <dbReference type="ARBA" id="ARBA00001968"/>
    </source>
</evidence>
<comment type="cofactor">
    <cofactor evidence="1">
        <name>a divalent metal cation</name>
        <dbReference type="ChEBI" id="CHEBI:60240"/>
    </cofactor>
</comment>
<comment type="catalytic activity">
    <reaction evidence="8">
        <text>a 5'-end dephospho-ribonucleoside-RNA + ATP = a 5'-end 5'-phospho-ribonucleoside-RNA + ADP + H(+)</text>
        <dbReference type="Rhea" id="RHEA:54580"/>
        <dbReference type="Rhea" id="RHEA-COMP:13936"/>
        <dbReference type="Rhea" id="RHEA-COMP:15179"/>
        <dbReference type="ChEBI" id="CHEBI:15378"/>
        <dbReference type="ChEBI" id="CHEBI:30616"/>
        <dbReference type="ChEBI" id="CHEBI:138282"/>
        <dbReference type="ChEBI" id="CHEBI:138284"/>
        <dbReference type="ChEBI" id="CHEBI:456216"/>
        <dbReference type="EC" id="2.7.1.78"/>
    </reaction>
</comment>
<dbReference type="InterPro" id="IPR027417">
    <property type="entry name" value="P-loop_NTPase"/>
</dbReference>
<keyword evidence="6" id="KW-0067">ATP-binding</keyword>
<feature type="domain" description="Clp1 P-loop" evidence="10">
    <location>
        <begin position="49"/>
        <end position="212"/>
    </location>
</feature>
<evidence type="ECO:0000256" key="4">
    <source>
        <dbReference type="ARBA" id="ARBA00022741"/>
    </source>
</evidence>
<dbReference type="PANTHER" id="PTHR12755">
    <property type="entry name" value="CLEAVAGE/POLYADENYLATION FACTOR IA SUBUNIT CLP1P"/>
    <property type="match status" value="1"/>
</dbReference>
<comment type="caution">
    <text evidence="11">The sequence shown here is derived from an EMBL/GenBank/DDBJ whole genome shotgun (WGS) entry which is preliminary data.</text>
</comment>
<evidence type="ECO:0000313" key="11">
    <source>
        <dbReference type="EMBL" id="HDS63042.1"/>
    </source>
</evidence>
<comment type="function">
    <text evidence="7">Polynucleotide kinase that can phosphorylate the 5'-hydroxyl groups of both single-stranded RNA (ssRNA) and single-stranded DNA (ssDNA). Exhibits a strong preference for ssRNA.</text>
</comment>
<dbReference type="PANTHER" id="PTHR12755:SF3">
    <property type="entry name" value="POLYNUCLEOTIDE 5'-HYDROXYL-KINASE NOL9"/>
    <property type="match status" value="1"/>
</dbReference>
<evidence type="ECO:0000256" key="9">
    <source>
        <dbReference type="ARBA" id="ARBA00044673"/>
    </source>
</evidence>
<evidence type="ECO:0000256" key="8">
    <source>
        <dbReference type="ARBA" id="ARBA00044641"/>
    </source>
</evidence>
<evidence type="ECO:0000259" key="10">
    <source>
        <dbReference type="Pfam" id="PF16575"/>
    </source>
</evidence>
<reference evidence="11" key="1">
    <citation type="journal article" date="2020" name="mSystems">
        <title>Genome- and Community-Level Interaction Insights into Carbon Utilization and Element Cycling Functions of Hydrothermarchaeota in Hydrothermal Sediment.</title>
        <authorList>
            <person name="Zhou Z."/>
            <person name="Liu Y."/>
            <person name="Xu W."/>
            <person name="Pan J."/>
            <person name="Luo Z.H."/>
            <person name="Li M."/>
        </authorList>
    </citation>
    <scope>NUCLEOTIDE SEQUENCE</scope>
    <source>
        <strain evidence="11">SpSt-1183</strain>
    </source>
</reference>
<keyword evidence="5" id="KW-0418">Kinase</keyword>
<evidence type="ECO:0000256" key="6">
    <source>
        <dbReference type="ARBA" id="ARBA00022840"/>
    </source>
</evidence>
<dbReference type="AlphaFoldDB" id="A0A831LQH1"/>
<protein>
    <recommendedName>
        <fullName evidence="2">polynucleotide 5'-hydroxyl-kinase</fullName>
        <ecNumber evidence="2">2.7.1.78</ecNumber>
    </recommendedName>
</protein>
<evidence type="ECO:0000256" key="2">
    <source>
        <dbReference type="ARBA" id="ARBA00012157"/>
    </source>
</evidence>
<dbReference type="EMBL" id="DSBY01000113">
    <property type="protein sequence ID" value="HDS63042.1"/>
    <property type="molecule type" value="Genomic_DNA"/>
</dbReference>
<comment type="catalytic activity">
    <reaction evidence="9">
        <text>a 5'-end dephospho-2'-deoxyribonucleoside-DNA + ATP = a 5'-end 5'-phospho-2'-deoxyribonucleoside-DNA + ADP + H(+)</text>
        <dbReference type="Rhea" id="RHEA:15669"/>
        <dbReference type="Rhea" id="RHEA-COMP:13180"/>
        <dbReference type="Rhea" id="RHEA-COMP:13184"/>
        <dbReference type="ChEBI" id="CHEBI:15378"/>
        <dbReference type="ChEBI" id="CHEBI:30616"/>
        <dbReference type="ChEBI" id="CHEBI:136412"/>
        <dbReference type="ChEBI" id="CHEBI:136416"/>
        <dbReference type="ChEBI" id="CHEBI:456216"/>
        <dbReference type="EC" id="2.7.1.78"/>
    </reaction>
</comment>
<sequence length="306" mass="32913">MSYFSPPMDHVWERGYLKIPHAYLVQMIVPHPSWDALLPLLSGTVYLIGAGNCGKSTVARWLADCGGDDTVLLDGDAGQPTLGPPGTLGLALPGGQRRLRFTGALTPSMAPLATLSGLRLLLDAAYAAGAATVIVDPCGYIRGEGGREFQRRSIEVLSPDHIVAVGRDAEIDLVLSLFSCRTGLLIHRLPVSPHARRRSQAARRRYREERFADWMADARPLTLSGVLRAGVFPNRSEGYFAGLCDGDGWLLTAGVILGEEGGEICLLAPPSLPGRAAYIEVGRFRPGFSPLPPAFRSAGQEEELFP</sequence>
<keyword evidence="4" id="KW-0547">Nucleotide-binding</keyword>
<dbReference type="GO" id="GO:0006396">
    <property type="term" value="P:RNA processing"/>
    <property type="evidence" value="ECO:0007669"/>
    <property type="project" value="InterPro"/>
</dbReference>
<dbReference type="Gene3D" id="3.40.50.300">
    <property type="entry name" value="P-loop containing nucleotide triphosphate hydrolases"/>
    <property type="match status" value="1"/>
</dbReference>
<accession>A0A831LQH1</accession>
<dbReference type="InterPro" id="IPR032319">
    <property type="entry name" value="CLP1_P"/>
</dbReference>
<dbReference type="GO" id="GO:0051734">
    <property type="term" value="F:ATP-dependent polynucleotide 5'-hydroxyl-kinase activity"/>
    <property type="evidence" value="ECO:0007669"/>
    <property type="project" value="UniProtKB-EC"/>
</dbReference>
<name>A0A831LQH1_9EURY</name>
<dbReference type="Pfam" id="PF16575">
    <property type="entry name" value="CLP1_P"/>
    <property type="match status" value="1"/>
</dbReference>
<dbReference type="GO" id="GO:0005524">
    <property type="term" value="F:ATP binding"/>
    <property type="evidence" value="ECO:0007669"/>
    <property type="project" value="UniProtKB-KW"/>
</dbReference>
<evidence type="ECO:0000256" key="7">
    <source>
        <dbReference type="ARBA" id="ARBA00024737"/>
    </source>
</evidence>
<keyword evidence="3" id="KW-0808">Transferase</keyword>
<dbReference type="EC" id="2.7.1.78" evidence="2"/>
<proteinExistence type="predicted"/>
<gene>
    <name evidence="11" type="ORF">ENN52_02725</name>
</gene>
<dbReference type="InterPro" id="IPR045116">
    <property type="entry name" value="Clp1/Grc3"/>
</dbReference>
<dbReference type="Proteomes" id="UP000885648">
    <property type="component" value="Unassembled WGS sequence"/>
</dbReference>
<evidence type="ECO:0000256" key="3">
    <source>
        <dbReference type="ARBA" id="ARBA00022679"/>
    </source>
</evidence>